<accession>A0A0C9WDE5</accession>
<dbReference type="AlphaFoldDB" id="A0A0C9WDE5"/>
<dbReference type="OrthoDB" id="408631at2759"/>
<evidence type="ECO:0000313" key="1">
    <source>
        <dbReference type="EMBL" id="KIJ62956.1"/>
    </source>
</evidence>
<evidence type="ECO:0000313" key="2">
    <source>
        <dbReference type="Proteomes" id="UP000053820"/>
    </source>
</evidence>
<dbReference type="HOGENOM" id="CLU_158151_0_0_1"/>
<protein>
    <submittedName>
        <fullName evidence="1">Uncharacterized protein</fullName>
    </submittedName>
</protein>
<reference evidence="1 2" key="1">
    <citation type="submission" date="2014-04" db="EMBL/GenBank/DDBJ databases">
        <title>Evolutionary Origins and Diversification of the Mycorrhizal Mutualists.</title>
        <authorList>
            <consortium name="DOE Joint Genome Institute"/>
            <consortium name="Mycorrhizal Genomics Consortium"/>
            <person name="Kohler A."/>
            <person name="Kuo A."/>
            <person name="Nagy L.G."/>
            <person name="Floudas D."/>
            <person name="Copeland A."/>
            <person name="Barry K.W."/>
            <person name="Cichocki N."/>
            <person name="Veneault-Fourrey C."/>
            <person name="LaButti K."/>
            <person name="Lindquist E.A."/>
            <person name="Lipzen A."/>
            <person name="Lundell T."/>
            <person name="Morin E."/>
            <person name="Murat C."/>
            <person name="Riley R."/>
            <person name="Ohm R."/>
            <person name="Sun H."/>
            <person name="Tunlid A."/>
            <person name="Henrissat B."/>
            <person name="Grigoriev I.V."/>
            <person name="Hibbett D.S."/>
            <person name="Martin F."/>
        </authorList>
    </citation>
    <scope>NUCLEOTIDE SEQUENCE [LARGE SCALE GENOMIC DNA]</scope>
    <source>
        <strain evidence="1 2">MD-312</strain>
    </source>
</reference>
<dbReference type="EMBL" id="KN839853">
    <property type="protein sequence ID" value="KIJ62956.1"/>
    <property type="molecule type" value="Genomic_DNA"/>
</dbReference>
<keyword evidence="2" id="KW-1185">Reference proteome</keyword>
<gene>
    <name evidence="1" type="ORF">HYDPIDRAFT_93672</name>
</gene>
<proteinExistence type="predicted"/>
<organism evidence="1 2">
    <name type="scientific">Hydnomerulius pinastri MD-312</name>
    <dbReference type="NCBI Taxonomy" id="994086"/>
    <lineage>
        <taxon>Eukaryota</taxon>
        <taxon>Fungi</taxon>
        <taxon>Dikarya</taxon>
        <taxon>Basidiomycota</taxon>
        <taxon>Agaricomycotina</taxon>
        <taxon>Agaricomycetes</taxon>
        <taxon>Agaricomycetidae</taxon>
        <taxon>Boletales</taxon>
        <taxon>Boletales incertae sedis</taxon>
        <taxon>Leucogyrophana</taxon>
    </lineage>
</organism>
<feature type="non-terminal residue" evidence="1">
    <location>
        <position position="1"/>
    </location>
</feature>
<sequence length="95" mass="10964">TIFVCPTYYLLQTFAGRSRKVIFGIPPAYHGNDVAYYFNSLGYAPPYNDTQFITAFSQSFMSVAKYCDVNMKFYPTNITPYWDEYCIGATELLFN</sequence>
<dbReference type="Proteomes" id="UP000053820">
    <property type="component" value="Unassembled WGS sequence"/>
</dbReference>
<name>A0A0C9WDE5_9AGAM</name>